<feature type="transmembrane region" description="Helical" evidence="5">
    <location>
        <begin position="70"/>
        <end position="92"/>
    </location>
</feature>
<feature type="transmembrane region" description="Helical" evidence="5">
    <location>
        <begin position="155"/>
        <end position="180"/>
    </location>
</feature>
<evidence type="ECO:0000256" key="3">
    <source>
        <dbReference type="ARBA" id="ARBA00022989"/>
    </source>
</evidence>
<evidence type="ECO:0000256" key="4">
    <source>
        <dbReference type="ARBA" id="ARBA00023136"/>
    </source>
</evidence>
<dbReference type="InterPro" id="IPR050925">
    <property type="entry name" value="Rhomboid_protease_S54"/>
</dbReference>
<evidence type="ECO:0000313" key="7">
    <source>
        <dbReference type="EMBL" id="ACX52182.1"/>
    </source>
</evidence>
<dbReference type="KEGG" id="adg:Adeg_1050"/>
<dbReference type="Proteomes" id="UP000002620">
    <property type="component" value="Chromosome"/>
</dbReference>
<dbReference type="Gene3D" id="1.20.1540.10">
    <property type="entry name" value="Rhomboid-like"/>
    <property type="match status" value="1"/>
</dbReference>
<dbReference type="InterPro" id="IPR022764">
    <property type="entry name" value="Peptidase_S54_rhomboid_dom"/>
</dbReference>
<accession>C9RD55</accession>
<dbReference type="eggNOG" id="COG0705">
    <property type="taxonomic scope" value="Bacteria"/>
</dbReference>
<gene>
    <name evidence="7" type="ordered locus">Adeg_1050</name>
</gene>
<proteinExistence type="predicted"/>
<name>C9RD55_AMMDK</name>
<keyword evidence="2 5" id="KW-0812">Transmembrane</keyword>
<organism evidence="7 8">
    <name type="scientific">Ammonifex degensii (strain DSM 10501 / KC4)</name>
    <dbReference type="NCBI Taxonomy" id="429009"/>
    <lineage>
        <taxon>Bacteria</taxon>
        <taxon>Bacillati</taxon>
        <taxon>Bacillota</taxon>
        <taxon>Clostridia</taxon>
        <taxon>Thermoanaerobacterales</taxon>
        <taxon>Thermoanaerobacteraceae</taxon>
        <taxon>Ammonifex</taxon>
    </lineage>
</organism>
<dbReference type="Pfam" id="PF01694">
    <property type="entry name" value="Rhomboid"/>
    <property type="match status" value="1"/>
</dbReference>
<dbReference type="STRING" id="429009.Adeg_1050"/>
<dbReference type="MEROPS" id="S54.027"/>
<dbReference type="EMBL" id="CP001785">
    <property type="protein sequence ID" value="ACX52182.1"/>
    <property type="molecule type" value="Genomic_DNA"/>
</dbReference>
<dbReference type="GO" id="GO:0016020">
    <property type="term" value="C:membrane"/>
    <property type="evidence" value="ECO:0007669"/>
    <property type="project" value="UniProtKB-SubCell"/>
</dbReference>
<evidence type="ECO:0000256" key="5">
    <source>
        <dbReference type="SAM" id="Phobius"/>
    </source>
</evidence>
<keyword evidence="3 5" id="KW-1133">Transmembrane helix</keyword>
<dbReference type="FunFam" id="1.20.1540.10:FF:000027">
    <property type="entry name" value="Rhomboid family intramembrane serine protease"/>
    <property type="match status" value="1"/>
</dbReference>
<protein>
    <submittedName>
        <fullName evidence="7">Rhomboid family protein</fullName>
    </submittedName>
</protein>
<dbReference type="OrthoDB" id="9813074at2"/>
<feature type="transmembrane region" description="Helical" evidence="5">
    <location>
        <begin position="130"/>
        <end position="148"/>
    </location>
</feature>
<dbReference type="SUPFAM" id="SSF144091">
    <property type="entry name" value="Rhomboid-like"/>
    <property type="match status" value="1"/>
</dbReference>
<feature type="transmembrane region" description="Helical" evidence="5">
    <location>
        <begin position="12"/>
        <end position="30"/>
    </location>
</feature>
<dbReference type="GO" id="GO:0004252">
    <property type="term" value="F:serine-type endopeptidase activity"/>
    <property type="evidence" value="ECO:0007669"/>
    <property type="project" value="InterPro"/>
</dbReference>
<feature type="transmembrane region" description="Helical" evidence="5">
    <location>
        <begin position="200"/>
        <end position="217"/>
    </location>
</feature>
<feature type="domain" description="Peptidase S54 rhomboid" evidence="6">
    <location>
        <begin position="68"/>
        <end position="219"/>
    </location>
</feature>
<evidence type="ECO:0000259" key="6">
    <source>
        <dbReference type="Pfam" id="PF01694"/>
    </source>
</evidence>
<evidence type="ECO:0000256" key="2">
    <source>
        <dbReference type="ARBA" id="ARBA00022692"/>
    </source>
</evidence>
<dbReference type="AlphaFoldDB" id="C9RD55"/>
<sequence>MIPLRDTTLSRHFPIVTVAIIAANLLIFLYEVSLSHRELDLLVRAFGVVPARELAHLALAPFSFTTYLPFLTSMFLHGGWVHVLGNMLYLWVFGDNVEDIMGRFRFLVFYLFTGFIGSLLHIWMDPDSHIPTVGASGAIAGVLGAYFVSFPHSRVLTLVPIFIFLTLVELPAVLFLFLWFGLQLLSGVASLGVPGEPVAWWAHIGGFVSGAVLVHVFRRR</sequence>
<evidence type="ECO:0000256" key="1">
    <source>
        <dbReference type="ARBA" id="ARBA00004141"/>
    </source>
</evidence>
<dbReference type="PANTHER" id="PTHR43731">
    <property type="entry name" value="RHOMBOID PROTEASE"/>
    <property type="match status" value="1"/>
</dbReference>
<evidence type="ECO:0000313" key="8">
    <source>
        <dbReference type="Proteomes" id="UP000002620"/>
    </source>
</evidence>
<feature type="transmembrane region" description="Helical" evidence="5">
    <location>
        <begin position="104"/>
        <end position="124"/>
    </location>
</feature>
<dbReference type="PANTHER" id="PTHR43731:SF26">
    <property type="entry name" value="RHOMBOID-LIKE PROTEIN 10, CHLOROPLASTIC"/>
    <property type="match status" value="1"/>
</dbReference>
<comment type="subcellular location">
    <subcellularLocation>
        <location evidence="1">Membrane</location>
        <topology evidence="1">Multi-pass membrane protein</topology>
    </subcellularLocation>
</comment>
<keyword evidence="8" id="KW-1185">Reference proteome</keyword>
<reference evidence="7 8" key="1">
    <citation type="submission" date="2009-10" db="EMBL/GenBank/DDBJ databases">
        <title>Complete sequence of chromosome of Ammonifex degensii KC4.</title>
        <authorList>
            <consortium name="US DOE Joint Genome Institute"/>
            <person name="Kerfeld C."/>
            <person name="Goodner B."/>
            <person name="Huber H."/>
            <person name="Stetter K."/>
            <person name="Lucas S."/>
            <person name="Copeland A."/>
            <person name="Lapidus A."/>
            <person name="Glavina del Rio T."/>
            <person name="Dalin E."/>
            <person name="Tice H."/>
            <person name="Bruce D."/>
            <person name="Goodwin L."/>
            <person name="Pitluck S."/>
            <person name="Saunders E."/>
            <person name="Brettin T."/>
            <person name="Detter J.C."/>
            <person name="Han C."/>
            <person name="Larimer F."/>
            <person name="Land M."/>
            <person name="Hauser L."/>
            <person name="Kyrpides N."/>
            <person name="Ovchinnikova G."/>
            <person name="Richardson P."/>
        </authorList>
    </citation>
    <scope>NUCLEOTIDE SEQUENCE [LARGE SCALE GENOMIC DNA]</scope>
    <source>
        <strain evidence="8">DSM 10501 / KC4</strain>
    </source>
</reference>
<dbReference type="HOGENOM" id="CLU_055068_5_1_9"/>
<dbReference type="InterPro" id="IPR035952">
    <property type="entry name" value="Rhomboid-like_sf"/>
</dbReference>
<keyword evidence="4 5" id="KW-0472">Membrane</keyword>